<evidence type="ECO:0000313" key="3">
    <source>
        <dbReference type="Proteomes" id="UP000183208"/>
    </source>
</evidence>
<feature type="region of interest" description="Disordered" evidence="1">
    <location>
        <begin position="136"/>
        <end position="179"/>
    </location>
</feature>
<dbReference type="EMBL" id="FNTI01000001">
    <property type="protein sequence ID" value="SEC30069.1"/>
    <property type="molecule type" value="Genomic_DNA"/>
</dbReference>
<name>A0A1H4RDZ7_9BRAD</name>
<dbReference type="InterPro" id="IPR014057">
    <property type="entry name" value="HI1420"/>
</dbReference>
<protein>
    <submittedName>
        <fullName evidence="2">Probable addiction module antidote protein</fullName>
    </submittedName>
</protein>
<dbReference type="PANTHER" id="PTHR40275">
    <property type="entry name" value="SSL7038 PROTEIN"/>
    <property type="match status" value="1"/>
</dbReference>
<dbReference type="Pfam" id="PF21716">
    <property type="entry name" value="dnstrm_HI1420"/>
    <property type="match status" value="1"/>
</dbReference>
<dbReference type="NCBIfam" id="TIGR02684">
    <property type="entry name" value="dnstrm_HI1420"/>
    <property type="match status" value="1"/>
</dbReference>
<dbReference type="Proteomes" id="UP000183208">
    <property type="component" value="Unassembled WGS sequence"/>
</dbReference>
<reference evidence="2 3" key="1">
    <citation type="submission" date="2016-10" db="EMBL/GenBank/DDBJ databases">
        <authorList>
            <person name="de Groot N.N."/>
        </authorList>
    </citation>
    <scope>NUCLEOTIDE SEQUENCE [LARGE SCALE GENOMIC DNA]</scope>
    <source>
        <strain evidence="2 3">GAS522</strain>
    </source>
</reference>
<evidence type="ECO:0000313" key="2">
    <source>
        <dbReference type="EMBL" id="SEC30069.1"/>
    </source>
</evidence>
<accession>A0A1H4RDZ7</accession>
<dbReference type="AlphaFoldDB" id="A0A1H4RDZ7"/>
<proteinExistence type="predicted"/>
<dbReference type="PANTHER" id="PTHR40275:SF1">
    <property type="entry name" value="SSL7038 PROTEIN"/>
    <property type="match status" value="1"/>
</dbReference>
<dbReference type="OrthoDB" id="8243965at2"/>
<organism evidence="2 3">
    <name type="scientific">Bradyrhizobium lablabi</name>
    <dbReference type="NCBI Taxonomy" id="722472"/>
    <lineage>
        <taxon>Bacteria</taxon>
        <taxon>Pseudomonadati</taxon>
        <taxon>Pseudomonadota</taxon>
        <taxon>Alphaproteobacteria</taxon>
        <taxon>Hyphomicrobiales</taxon>
        <taxon>Nitrobacteraceae</taxon>
        <taxon>Bradyrhizobium</taxon>
    </lineage>
</organism>
<gene>
    <name evidence="2" type="ORF">SAMN05444171_1091</name>
</gene>
<evidence type="ECO:0000256" key="1">
    <source>
        <dbReference type="SAM" id="MobiDB-lite"/>
    </source>
</evidence>
<sequence length="179" mass="20328">MDRLSFNRLLDRQFWLRLKRCNWIWMSRNIRNSQSTSNDTSELDGSILPAPGEAGLCDPLDIADFLNRAFQTSDLQIILQAFSSVVRAQNVLALAELTGLRREGLYRTFDGDNDPRFGRVFRLLAAMDIQLIVKALPPKPKPPRPKRGPPFQKKSGATVRKRAISSSSIFDQMKGRTPR</sequence>